<feature type="binding site" evidence="8">
    <location>
        <position position="257"/>
    </location>
    <ligand>
        <name>substrate</name>
    </ligand>
</feature>
<keyword evidence="2" id="KW-0732">Signal</keyword>
<evidence type="ECO:0000256" key="7">
    <source>
        <dbReference type="PIRSR" id="PIRSR618044-1"/>
    </source>
</evidence>
<feature type="active site" evidence="7">
    <location>
        <position position="147"/>
    </location>
</feature>
<dbReference type="SUPFAM" id="SSF56601">
    <property type="entry name" value="beta-lactamase/transpeptidase-like"/>
    <property type="match status" value="1"/>
</dbReference>
<comment type="caution">
    <text evidence="11">The sequence shown here is derived from an EMBL/GenBank/DDBJ whole genome shotgun (WGS) entry which is preliminary data.</text>
</comment>
<dbReference type="GO" id="GO:0009002">
    <property type="term" value="F:serine-type D-Ala-D-Ala carboxypeptidase activity"/>
    <property type="evidence" value="ECO:0007669"/>
    <property type="project" value="InterPro"/>
</dbReference>
<evidence type="ECO:0000256" key="9">
    <source>
        <dbReference type="RuleBase" id="RU004016"/>
    </source>
</evidence>
<feature type="active site" description="Acyl-ester intermediate" evidence="7">
    <location>
        <position position="92"/>
    </location>
</feature>
<gene>
    <name evidence="11" type="ORF">A3B54_04155</name>
</gene>
<name>A0A1F5H2K9_9BACT</name>
<dbReference type="PRINTS" id="PR00725">
    <property type="entry name" value="DADACBPTASE1"/>
</dbReference>
<dbReference type="Proteomes" id="UP000177039">
    <property type="component" value="Unassembled WGS sequence"/>
</dbReference>
<keyword evidence="4" id="KW-0133">Cell shape</keyword>
<dbReference type="InterPro" id="IPR001967">
    <property type="entry name" value="Peptidase_S11_N"/>
</dbReference>
<evidence type="ECO:0000259" key="10">
    <source>
        <dbReference type="Pfam" id="PF00768"/>
    </source>
</evidence>
<evidence type="ECO:0000256" key="8">
    <source>
        <dbReference type="PIRSR" id="PIRSR618044-2"/>
    </source>
</evidence>
<feature type="active site" description="Proton acceptor" evidence="7">
    <location>
        <position position="95"/>
    </location>
</feature>
<proteinExistence type="inferred from homology"/>
<evidence type="ECO:0000256" key="6">
    <source>
        <dbReference type="ARBA" id="ARBA00023316"/>
    </source>
</evidence>
<evidence type="ECO:0000313" key="12">
    <source>
        <dbReference type="Proteomes" id="UP000177039"/>
    </source>
</evidence>
<evidence type="ECO:0000256" key="3">
    <source>
        <dbReference type="ARBA" id="ARBA00022801"/>
    </source>
</evidence>
<evidence type="ECO:0000256" key="5">
    <source>
        <dbReference type="ARBA" id="ARBA00022984"/>
    </source>
</evidence>
<dbReference type="InterPro" id="IPR018044">
    <property type="entry name" value="Peptidase_S11"/>
</dbReference>
<evidence type="ECO:0000256" key="4">
    <source>
        <dbReference type="ARBA" id="ARBA00022960"/>
    </source>
</evidence>
<dbReference type="InterPro" id="IPR012338">
    <property type="entry name" value="Beta-lactam/transpept-like"/>
</dbReference>
<sequence>MGRLLSVFFSILVISGGFFFFRNYETPLLSPIPKIFGISGSYVVNNWFPRNSLSVRKASNFSLFARSALLVDPDSGEVIYQKDAKARLPVASVVKIMTALVALERGQLSDVYTVSEKASKVGENSMSLTAGEKLTLEELLYGLMLVSGNDAAVTIAEGVAQSEEKFVELMNEQAKRLGIGDTKFVNASGLDDDNKPQYSTAYDMAVITRFLWENYPVIRMITSTYHKYIEANSTHKAFDLYNDTNLLTTYPGVRGIKPGFTWEAGLCLVTYAENNGKRLLAVILGSDDRRGEMKELLDYGFGYYGIKVNHPALDL</sequence>
<evidence type="ECO:0000256" key="1">
    <source>
        <dbReference type="ARBA" id="ARBA00007164"/>
    </source>
</evidence>
<dbReference type="GO" id="GO:0009252">
    <property type="term" value="P:peptidoglycan biosynthetic process"/>
    <property type="evidence" value="ECO:0007669"/>
    <property type="project" value="UniProtKB-KW"/>
</dbReference>
<reference evidence="11 12" key="1">
    <citation type="journal article" date="2016" name="Nat. Commun.">
        <title>Thousands of microbial genomes shed light on interconnected biogeochemical processes in an aquifer system.</title>
        <authorList>
            <person name="Anantharaman K."/>
            <person name="Brown C.T."/>
            <person name="Hug L.A."/>
            <person name="Sharon I."/>
            <person name="Castelle C.J."/>
            <person name="Probst A.J."/>
            <person name="Thomas B.C."/>
            <person name="Singh A."/>
            <person name="Wilkins M.J."/>
            <person name="Karaoz U."/>
            <person name="Brodie E.L."/>
            <person name="Williams K.H."/>
            <person name="Hubbard S.S."/>
            <person name="Banfield J.F."/>
        </authorList>
    </citation>
    <scope>NUCLEOTIDE SEQUENCE [LARGE SCALE GENOMIC DNA]</scope>
</reference>
<dbReference type="Gene3D" id="3.40.710.10">
    <property type="entry name" value="DD-peptidase/beta-lactamase superfamily"/>
    <property type="match status" value="1"/>
</dbReference>
<comment type="similarity">
    <text evidence="1 9">Belongs to the peptidase S11 family.</text>
</comment>
<keyword evidence="3" id="KW-0378">Hydrolase</keyword>
<accession>A0A1F5H2K9</accession>
<organism evidence="11 12">
    <name type="scientific">Candidatus Curtissbacteria bacterium RIFCSPLOWO2_01_FULL_42_50</name>
    <dbReference type="NCBI Taxonomy" id="1797730"/>
    <lineage>
        <taxon>Bacteria</taxon>
        <taxon>Candidatus Curtissiibacteriota</taxon>
    </lineage>
</organism>
<dbReference type="EMBL" id="MFBT01000039">
    <property type="protein sequence ID" value="OGD98277.1"/>
    <property type="molecule type" value="Genomic_DNA"/>
</dbReference>
<feature type="domain" description="Peptidase S11 D-alanyl-D-alanine carboxypeptidase A N-terminal" evidence="10">
    <location>
        <begin position="59"/>
        <end position="287"/>
    </location>
</feature>
<dbReference type="Pfam" id="PF00768">
    <property type="entry name" value="Peptidase_S11"/>
    <property type="match status" value="1"/>
</dbReference>
<dbReference type="PANTHER" id="PTHR21581:SF6">
    <property type="entry name" value="TRAFFICKING PROTEIN PARTICLE COMPLEX SUBUNIT 12"/>
    <property type="match status" value="1"/>
</dbReference>
<evidence type="ECO:0000313" key="11">
    <source>
        <dbReference type="EMBL" id="OGD98277.1"/>
    </source>
</evidence>
<dbReference type="GO" id="GO:0006508">
    <property type="term" value="P:proteolysis"/>
    <property type="evidence" value="ECO:0007669"/>
    <property type="project" value="InterPro"/>
</dbReference>
<keyword evidence="5" id="KW-0573">Peptidoglycan synthesis</keyword>
<protein>
    <recommendedName>
        <fullName evidence="10">Peptidase S11 D-alanyl-D-alanine carboxypeptidase A N-terminal domain-containing protein</fullName>
    </recommendedName>
</protein>
<evidence type="ECO:0000256" key="2">
    <source>
        <dbReference type="ARBA" id="ARBA00022729"/>
    </source>
</evidence>
<dbReference type="PANTHER" id="PTHR21581">
    <property type="entry name" value="D-ALANYL-D-ALANINE CARBOXYPEPTIDASE"/>
    <property type="match status" value="1"/>
</dbReference>
<dbReference type="GO" id="GO:0008360">
    <property type="term" value="P:regulation of cell shape"/>
    <property type="evidence" value="ECO:0007669"/>
    <property type="project" value="UniProtKB-KW"/>
</dbReference>
<dbReference type="AlphaFoldDB" id="A0A1F5H2K9"/>
<dbReference type="GO" id="GO:0071555">
    <property type="term" value="P:cell wall organization"/>
    <property type="evidence" value="ECO:0007669"/>
    <property type="project" value="UniProtKB-KW"/>
</dbReference>
<keyword evidence="6" id="KW-0961">Cell wall biogenesis/degradation</keyword>